<organism evidence="2 3">
    <name type="scientific">Cytospora chrysosperma</name>
    <name type="common">Cytospora canker fungus</name>
    <name type="synonym">Sphaeria chrysosperma</name>
    <dbReference type="NCBI Taxonomy" id="252740"/>
    <lineage>
        <taxon>Eukaryota</taxon>
        <taxon>Fungi</taxon>
        <taxon>Dikarya</taxon>
        <taxon>Ascomycota</taxon>
        <taxon>Pezizomycotina</taxon>
        <taxon>Sordariomycetes</taxon>
        <taxon>Sordariomycetidae</taxon>
        <taxon>Diaporthales</taxon>
        <taxon>Cytosporaceae</taxon>
        <taxon>Cytospora</taxon>
    </lineage>
</organism>
<dbReference type="Proteomes" id="UP000284375">
    <property type="component" value="Unassembled WGS sequence"/>
</dbReference>
<evidence type="ECO:0000313" key="2">
    <source>
        <dbReference type="EMBL" id="ROV94440.1"/>
    </source>
</evidence>
<dbReference type="EMBL" id="LJZO01000028">
    <property type="protein sequence ID" value="ROV94440.1"/>
    <property type="molecule type" value="Genomic_DNA"/>
</dbReference>
<comment type="caution">
    <text evidence="2">The sequence shown here is derived from an EMBL/GenBank/DDBJ whole genome shotgun (WGS) entry which is preliminary data.</text>
</comment>
<name>A0A423VTS1_CYTCH</name>
<protein>
    <submittedName>
        <fullName evidence="2">Uncharacterized protein</fullName>
    </submittedName>
</protein>
<keyword evidence="3" id="KW-1185">Reference proteome</keyword>
<evidence type="ECO:0000256" key="1">
    <source>
        <dbReference type="SAM" id="MobiDB-lite"/>
    </source>
</evidence>
<feature type="compositionally biased region" description="Basic and acidic residues" evidence="1">
    <location>
        <begin position="133"/>
        <end position="143"/>
    </location>
</feature>
<sequence>MWAYLLIRWPNDDLSLLKHPDEAVKLAEVASVRFSVAPITERERSRMLYELENGNPDEYPSESHFEEAQQWLELAMNLSTTPEAVAARRRQRDAAVPVPVKREVVQGPSLAENPNSSARRRRRGPEAEGTPKGPERRRVKLEP</sequence>
<reference evidence="2 3" key="1">
    <citation type="submission" date="2015-09" db="EMBL/GenBank/DDBJ databases">
        <title>Host preference determinants of Valsa canker pathogens revealed by comparative genomics.</title>
        <authorList>
            <person name="Yin Z."/>
            <person name="Huang L."/>
        </authorList>
    </citation>
    <scope>NUCLEOTIDE SEQUENCE [LARGE SCALE GENOMIC DNA]</scope>
    <source>
        <strain evidence="2 3">YSFL</strain>
    </source>
</reference>
<gene>
    <name evidence="2" type="ORF">VSDG_05881</name>
</gene>
<accession>A0A423VTS1</accession>
<feature type="region of interest" description="Disordered" evidence="1">
    <location>
        <begin position="83"/>
        <end position="143"/>
    </location>
</feature>
<evidence type="ECO:0000313" key="3">
    <source>
        <dbReference type="Proteomes" id="UP000284375"/>
    </source>
</evidence>
<proteinExistence type="predicted"/>
<dbReference type="OrthoDB" id="5237794at2759"/>
<dbReference type="AlphaFoldDB" id="A0A423VTS1"/>